<reference evidence="3 4" key="1">
    <citation type="submission" date="2019-10" db="EMBL/GenBank/DDBJ databases">
        <title>A soil myxobacterium in the family Polyangiaceae.</title>
        <authorList>
            <person name="Li Y."/>
            <person name="Wang J."/>
        </authorList>
    </citation>
    <scope>NUCLEOTIDE SEQUENCE [LARGE SCALE GENOMIC DNA]</scope>
    <source>
        <strain evidence="3 4">DSM 14734</strain>
    </source>
</reference>
<dbReference type="RefSeq" id="WP_153824635.1">
    <property type="nucleotide sequence ID" value="NZ_WJIE01000022.1"/>
</dbReference>
<sequence length="443" mass="48929">MRNMALVVVTSLLPFNGACVIVLGDGTGPSGAGGADGKTSALPDPEEWRVPPPEFTPEQQRRKDEVDAYIAKVVYKDKPITKTVQGYSGDILDYVQMPPLGVTVPEIPALLSSTALPEGVTHALTEVEQYPELWGPTDATLFNRPDFSRYILEDTGATSIQDWITNHQVHGLPDAAYRLYAGLNVVAPNRGASARINQFKPEVADRTFSLIELAVRCPAVGDATEFIGLLLTVDRVNSGADWVTNKQELRLRVEYYQNVNGNVTHSYDFQAAHFTEMPPEAVNGWPWTTLGEVVTPSVPGGAQTEAWLAWVMDPQGSWWAFYNGRPLGHYSHELLPTLKQGACGVHYYGEVFDPKPEDGWAPTEMGSGQFATAPAGHVAWVREPKYLDMNWLVTDPQDDAFERWSKPYEPSCYTRSSMVDLGWPWQYFLLGGPGGKDPLCKKP</sequence>
<protein>
    <submittedName>
        <fullName evidence="3">DUF239 domain-containing protein</fullName>
    </submittedName>
</protein>
<evidence type="ECO:0000313" key="3">
    <source>
        <dbReference type="EMBL" id="MRG97856.1"/>
    </source>
</evidence>
<organism evidence="3 4">
    <name type="scientific">Polyangium spumosum</name>
    <dbReference type="NCBI Taxonomy" id="889282"/>
    <lineage>
        <taxon>Bacteria</taxon>
        <taxon>Pseudomonadati</taxon>
        <taxon>Myxococcota</taxon>
        <taxon>Polyangia</taxon>
        <taxon>Polyangiales</taxon>
        <taxon>Polyangiaceae</taxon>
        <taxon>Polyangium</taxon>
    </lineage>
</organism>
<accession>A0A6N7Q3R6</accession>
<evidence type="ECO:0000256" key="1">
    <source>
        <dbReference type="SAM" id="MobiDB-lite"/>
    </source>
</evidence>
<dbReference type="EMBL" id="WJIE01000022">
    <property type="protein sequence ID" value="MRG97856.1"/>
    <property type="molecule type" value="Genomic_DNA"/>
</dbReference>
<dbReference type="PROSITE" id="PS52045">
    <property type="entry name" value="NEPROSIN_PEP_CD"/>
    <property type="match status" value="1"/>
</dbReference>
<evidence type="ECO:0000313" key="4">
    <source>
        <dbReference type="Proteomes" id="UP000440224"/>
    </source>
</evidence>
<dbReference type="InterPro" id="IPR053168">
    <property type="entry name" value="Glutamic_endopeptidase"/>
</dbReference>
<comment type="caution">
    <text evidence="3">The sequence shown here is derived from an EMBL/GenBank/DDBJ whole genome shotgun (WGS) entry which is preliminary data.</text>
</comment>
<dbReference type="InterPro" id="IPR004314">
    <property type="entry name" value="Neprosin"/>
</dbReference>
<gene>
    <name evidence="3" type="ORF">GF068_38940</name>
</gene>
<dbReference type="PANTHER" id="PTHR31589:SF110">
    <property type="entry name" value="PROTEIN, PUTATIVE (DUF239)-RELATED"/>
    <property type="match status" value="1"/>
</dbReference>
<name>A0A6N7Q3R6_9BACT</name>
<feature type="region of interest" description="Disordered" evidence="1">
    <location>
        <begin position="29"/>
        <end position="62"/>
    </location>
</feature>
<evidence type="ECO:0000259" key="2">
    <source>
        <dbReference type="PROSITE" id="PS52045"/>
    </source>
</evidence>
<feature type="domain" description="Neprosin PEP catalytic" evidence="2">
    <location>
        <begin position="165"/>
        <end position="441"/>
    </location>
</feature>
<keyword evidence="4" id="KW-1185">Reference proteome</keyword>
<proteinExistence type="predicted"/>
<dbReference type="OrthoDB" id="5934790at2"/>
<dbReference type="PANTHER" id="PTHR31589">
    <property type="entry name" value="PROTEIN, PUTATIVE (DUF239)-RELATED-RELATED"/>
    <property type="match status" value="1"/>
</dbReference>
<dbReference type="AlphaFoldDB" id="A0A6N7Q3R6"/>
<dbReference type="Pfam" id="PF03080">
    <property type="entry name" value="Neprosin"/>
    <property type="match status" value="1"/>
</dbReference>
<dbReference type="Proteomes" id="UP000440224">
    <property type="component" value="Unassembled WGS sequence"/>
</dbReference>